<sequence>MYTMAELSLGILIDIVDEEWMRDTLPDDGNFSIFYSLKPFLFCFVGSDFNYLVFDLLLHFPICRSSVAPVLLPEPRTPRILTRNLNQSRLILGTILHWVTNEMASKQGRFTSAVRMINAVFL</sequence>
<reference evidence="1" key="2">
    <citation type="journal article" date="2024" name="Plant">
        <title>Genomic evolution and insights into agronomic trait innovations of Sesamum species.</title>
        <authorList>
            <person name="Miao H."/>
            <person name="Wang L."/>
            <person name="Qu L."/>
            <person name="Liu H."/>
            <person name="Sun Y."/>
            <person name="Le M."/>
            <person name="Wang Q."/>
            <person name="Wei S."/>
            <person name="Zheng Y."/>
            <person name="Lin W."/>
            <person name="Duan Y."/>
            <person name="Cao H."/>
            <person name="Xiong S."/>
            <person name="Wang X."/>
            <person name="Wei L."/>
            <person name="Li C."/>
            <person name="Ma Q."/>
            <person name="Ju M."/>
            <person name="Zhao R."/>
            <person name="Li G."/>
            <person name="Mu C."/>
            <person name="Tian Q."/>
            <person name="Mei H."/>
            <person name="Zhang T."/>
            <person name="Gao T."/>
            <person name="Zhang H."/>
        </authorList>
    </citation>
    <scope>NUCLEOTIDE SEQUENCE</scope>
    <source>
        <strain evidence="1">G02</strain>
    </source>
</reference>
<organism evidence="1">
    <name type="scientific">Sesamum radiatum</name>
    <name type="common">Black benniseed</name>
    <dbReference type="NCBI Taxonomy" id="300843"/>
    <lineage>
        <taxon>Eukaryota</taxon>
        <taxon>Viridiplantae</taxon>
        <taxon>Streptophyta</taxon>
        <taxon>Embryophyta</taxon>
        <taxon>Tracheophyta</taxon>
        <taxon>Spermatophyta</taxon>
        <taxon>Magnoliopsida</taxon>
        <taxon>eudicotyledons</taxon>
        <taxon>Gunneridae</taxon>
        <taxon>Pentapetalae</taxon>
        <taxon>asterids</taxon>
        <taxon>lamiids</taxon>
        <taxon>Lamiales</taxon>
        <taxon>Pedaliaceae</taxon>
        <taxon>Sesamum</taxon>
    </lineage>
</organism>
<proteinExistence type="predicted"/>
<accession>A0AAW2IMY2</accession>
<reference evidence="1" key="1">
    <citation type="submission" date="2020-06" db="EMBL/GenBank/DDBJ databases">
        <authorList>
            <person name="Li T."/>
            <person name="Hu X."/>
            <person name="Zhang T."/>
            <person name="Song X."/>
            <person name="Zhang H."/>
            <person name="Dai N."/>
            <person name="Sheng W."/>
            <person name="Hou X."/>
            <person name="Wei L."/>
        </authorList>
    </citation>
    <scope>NUCLEOTIDE SEQUENCE</scope>
    <source>
        <strain evidence="1">G02</strain>
        <tissue evidence="1">Leaf</tissue>
    </source>
</reference>
<evidence type="ECO:0000313" key="1">
    <source>
        <dbReference type="EMBL" id="KAL0283028.1"/>
    </source>
</evidence>
<protein>
    <submittedName>
        <fullName evidence="1">Anaphase-promoting complex subunit</fullName>
    </submittedName>
</protein>
<name>A0AAW2IMY2_SESRA</name>
<gene>
    <name evidence="1" type="ORF">Sradi_7242500</name>
</gene>
<dbReference type="EMBL" id="JACGWJ010001337">
    <property type="protein sequence ID" value="KAL0283028.1"/>
    <property type="molecule type" value="Genomic_DNA"/>
</dbReference>
<comment type="caution">
    <text evidence="1">The sequence shown here is derived from an EMBL/GenBank/DDBJ whole genome shotgun (WGS) entry which is preliminary data.</text>
</comment>
<dbReference type="AlphaFoldDB" id="A0AAW2IMY2"/>